<evidence type="ECO:0000259" key="6">
    <source>
        <dbReference type="Pfam" id="PF14759"/>
    </source>
</evidence>
<keyword evidence="8" id="KW-1185">Reference proteome</keyword>
<keyword evidence="4" id="KW-0560">Oxidoreductase</keyword>
<reference evidence="7 8" key="1">
    <citation type="submission" date="2018-12" db="EMBL/GenBank/DDBJ databases">
        <title>Mesorhizobium carbonis sp. nov., isolated from coal mine water.</title>
        <authorList>
            <person name="Xin W."/>
            <person name="Xu Z."/>
            <person name="Xiang F."/>
            <person name="Zhang J."/>
            <person name="Xi L."/>
            <person name="Liu J."/>
        </authorList>
    </citation>
    <scope>NUCLEOTIDE SEQUENCE [LARGE SCALE GENOMIC DNA]</scope>
    <source>
        <strain evidence="7 8">B2.3</strain>
    </source>
</reference>
<dbReference type="InterPro" id="IPR036188">
    <property type="entry name" value="FAD/NAD-bd_sf"/>
</dbReference>
<dbReference type="InterPro" id="IPR023753">
    <property type="entry name" value="FAD/NAD-binding_dom"/>
</dbReference>
<evidence type="ECO:0000256" key="1">
    <source>
        <dbReference type="ARBA" id="ARBA00001974"/>
    </source>
</evidence>
<dbReference type="PRINTS" id="PR00368">
    <property type="entry name" value="FADPNR"/>
</dbReference>
<evidence type="ECO:0000259" key="5">
    <source>
        <dbReference type="Pfam" id="PF07992"/>
    </source>
</evidence>
<comment type="caution">
    <text evidence="7">The sequence shown here is derived from an EMBL/GenBank/DDBJ whole genome shotgun (WGS) entry which is preliminary data.</text>
</comment>
<sequence>MKRVVIAGAGQGGFQVAASLRQDGFDGEVLLFGDEPGLPYQRPPLSKEYIKTGNAERLLFRNADFFDKNAIRYLDGRSLTTIDRADRTVELDDGQTHGFDHLVLALGARNRRLPIPGMDFDGVMQLRTLADAERIRAAIAPGLSLVVIGGGFIGLEIAATAAAAGARVTVLEATDRLMSRVVSPAISAHFLAMHQACGVDVRLGTMARGIRGNDRGRAAAVEIDEGASIEADIVLVSAGIVPNVEIAEAAGIYVQDGIRVNDLMETSDPHISAIGDCASFPFGRDGILIRLESVQNAIDQAKCVVQRLLGHPEPYDKVPWFWSDQAAFKLQIAGLTAGADHQVARASDDGAKLTVHCFRQDTLIGVETVNAPADHMMARKLLALPQAPTLGAVEAKDFDLKAVFAAAQA</sequence>
<dbReference type="Pfam" id="PF14759">
    <property type="entry name" value="Reductase_C"/>
    <property type="match status" value="1"/>
</dbReference>
<dbReference type="PANTHER" id="PTHR43557:SF2">
    <property type="entry name" value="RIESKE DOMAIN-CONTAINING PROTEIN-RELATED"/>
    <property type="match status" value="1"/>
</dbReference>
<protein>
    <submittedName>
        <fullName evidence="7">Pyridine nucleotide-disulfide oxidoreductase</fullName>
    </submittedName>
</protein>
<evidence type="ECO:0000313" key="8">
    <source>
        <dbReference type="Proteomes" id="UP000278398"/>
    </source>
</evidence>
<dbReference type="AlphaFoldDB" id="A0A429Z395"/>
<evidence type="ECO:0000256" key="2">
    <source>
        <dbReference type="ARBA" id="ARBA00022630"/>
    </source>
</evidence>
<dbReference type="Pfam" id="PF07992">
    <property type="entry name" value="Pyr_redox_2"/>
    <property type="match status" value="1"/>
</dbReference>
<comment type="cofactor">
    <cofactor evidence="1">
        <name>FAD</name>
        <dbReference type="ChEBI" id="CHEBI:57692"/>
    </cofactor>
</comment>
<dbReference type="GO" id="GO:0005737">
    <property type="term" value="C:cytoplasm"/>
    <property type="evidence" value="ECO:0007669"/>
    <property type="project" value="TreeGrafter"/>
</dbReference>
<keyword evidence="2" id="KW-0285">Flavoprotein</keyword>
<organism evidence="7 8">
    <name type="scientific">Aquibium carbonis</name>
    <dbReference type="NCBI Taxonomy" id="2495581"/>
    <lineage>
        <taxon>Bacteria</taxon>
        <taxon>Pseudomonadati</taxon>
        <taxon>Pseudomonadota</taxon>
        <taxon>Alphaproteobacteria</taxon>
        <taxon>Hyphomicrobiales</taxon>
        <taxon>Phyllobacteriaceae</taxon>
        <taxon>Aquibium</taxon>
    </lineage>
</organism>
<dbReference type="PRINTS" id="PR00411">
    <property type="entry name" value="PNDRDTASEI"/>
</dbReference>
<evidence type="ECO:0000313" key="7">
    <source>
        <dbReference type="EMBL" id="RST88159.1"/>
    </source>
</evidence>
<dbReference type="Gene3D" id="3.50.50.60">
    <property type="entry name" value="FAD/NAD(P)-binding domain"/>
    <property type="match status" value="2"/>
</dbReference>
<dbReference type="GO" id="GO:0016651">
    <property type="term" value="F:oxidoreductase activity, acting on NAD(P)H"/>
    <property type="evidence" value="ECO:0007669"/>
    <property type="project" value="TreeGrafter"/>
</dbReference>
<dbReference type="InterPro" id="IPR050446">
    <property type="entry name" value="FAD-oxidoreductase/Apoptosis"/>
</dbReference>
<evidence type="ECO:0000256" key="3">
    <source>
        <dbReference type="ARBA" id="ARBA00022827"/>
    </source>
</evidence>
<dbReference type="Gene3D" id="3.30.390.30">
    <property type="match status" value="1"/>
</dbReference>
<feature type="domain" description="Reductase C-terminal" evidence="6">
    <location>
        <begin position="320"/>
        <end position="403"/>
    </location>
</feature>
<gene>
    <name evidence="7" type="ORF">EJC49_01920</name>
</gene>
<dbReference type="InterPro" id="IPR028202">
    <property type="entry name" value="Reductase_C"/>
</dbReference>
<dbReference type="SUPFAM" id="SSF51905">
    <property type="entry name" value="FAD/NAD(P)-binding domain"/>
    <property type="match status" value="1"/>
</dbReference>
<evidence type="ECO:0000256" key="4">
    <source>
        <dbReference type="ARBA" id="ARBA00023002"/>
    </source>
</evidence>
<name>A0A429Z395_9HYPH</name>
<dbReference type="SUPFAM" id="SSF55424">
    <property type="entry name" value="FAD/NAD-linked reductases, dimerisation (C-terminal) domain"/>
    <property type="match status" value="1"/>
</dbReference>
<proteinExistence type="predicted"/>
<dbReference type="PANTHER" id="PTHR43557">
    <property type="entry name" value="APOPTOSIS-INDUCING FACTOR 1"/>
    <property type="match status" value="1"/>
</dbReference>
<feature type="domain" description="FAD/NAD(P)-binding" evidence="5">
    <location>
        <begin position="3"/>
        <end position="301"/>
    </location>
</feature>
<keyword evidence="3" id="KW-0274">FAD</keyword>
<accession>A0A429Z395</accession>
<dbReference type="OrthoDB" id="7809559at2"/>
<dbReference type="EMBL" id="RWKW01000004">
    <property type="protein sequence ID" value="RST88159.1"/>
    <property type="molecule type" value="Genomic_DNA"/>
</dbReference>
<dbReference type="Proteomes" id="UP000278398">
    <property type="component" value="Unassembled WGS sequence"/>
</dbReference>
<dbReference type="InterPro" id="IPR016156">
    <property type="entry name" value="FAD/NAD-linked_Rdtase_dimer_sf"/>
</dbReference>